<feature type="domain" description="Pseudouridine synthase RsuA/RluA-like" evidence="4">
    <location>
        <begin position="94"/>
        <end position="244"/>
    </location>
</feature>
<gene>
    <name evidence="5" type="ordered locus">Dret_2459</name>
</gene>
<protein>
    <submittedName>
        <fullName evidence="5">Pseudouridine synthase</fullName>
    </submittedName>
</protein>
<name>C8X5P4_DESRD</name>
<comment type="similarity">
    <text evidence="1">Belongs to the pseudouridine synthase RluA family.</text>
</comment>
<keyword evidence="2" id="KW-0413">Isomerase</keyword>
<dbReference type="PANTHER" id="PTHR21600">
    <property type="entry name" value="MITOCHONDRIAL RNA PSEUDOURIDINE SYNTHASE"/>
    <property type="match status" value="1"/>
</dbReference>
<dbReference type="PROSITE" id="PS50889">
    <property type="entry name" value="S4"/>
    <property type="match status" value="1"/>
</dbReference>
<dbReference type="Proteomes" id="UP000001052">
    <property type="component" value="Chromosome"/>
</dbReference>
<dbReference type="InterPro" id="IPR050188">
    <property type="entry name" value="RluA_PseudoU_synthase"/>
</dbReference>
<dbReference type="Gene3D" id="3.10.290.10">
    <property type="entry name" value="RNA-binding S4 domain"/>
    <property type="match status" value="1"/>
</dbReference>
<evidence type="ECO:0000256" key="3">
    <source>
        <dbReference type="PROSITE-ProRule" id="PRU00182"/>
    </source>
</evidence>
<dbReference type="EMBL" id="CP001734">
    <property type="protein sequence ID" value="ACV69741.1"/>
    <property type="molecule type" value="Genomic_DNA"/>
</dbReference>
<dbReference type="InterPro" id="IPR006145">
    <property type="entry name" value="PsdUridine_synth_RsuA/RluA"/>
</dbReference>
<dbReference type="GO" id="GO:0000455">
    <property type="term" value="P:enzyme-directed rRNA pseudouridine synthesis"/>
    <property type="evidence" value="ECO:0007669"/>
    <property type="project" value="TreeGrafter"/>
</dbReference>
<reference evidence="5 6" key="2">
    <citation type="journal article" date="2010" name="Stand. Genomic Sci.">
        <title>Complete genome sequence of Desulfohalobium retbaense type strain (HR(100)).</title>
        <authorList>
            <person name="Spring S."/>
            <person name="Nolan M."/>
            <person name="Lapidus A."/>
            <person name="Glavina Del Rio T."/>
            <person name="Copeland A."/>
            <person name="Tice H."/>
            <person name="Cheng J.F."/>
            <person name="Lucas S."/>
            <person name="Land M."/>
            <person name="Chen F."/>
            <person name="Bruce D."/>
            <person name="Goodwin L."/>
            <person name="Pitluck S."/>
            <person name="Ivanova N."/>
            <person name="Mavromatis K."/>
            <person name="Mikhailova N."/>
            <person name="Pati A."/>
            <person name="Chen A."/>
            <person name="Palaniappan K."/>
            <person name="Hauser L."/>
            <person name="Chang Y.J."/>
            <person name="Jeffries C.D."/>
            <person name="Munk C."/>
            <person name="Kiss H."/>
            <person name="Chain P."/>
            <person name="Han C."/>
            <person name="Brettin T."/>
            <person name="Detter J.C."/>
            <person name="Schuler E."/>
            <person name="Goker M."/>
            <person name="Rohde M."/>
            <person name="Bristow J."/>
            <person name="Eisen J.A."/>
            <person name="Markowitz V."/>
            <person name="Hugenholtz P."/>
            <person name="Kyrpides N.C."/>
            <person name="Klenk H.P."/>
        </authorList>
    </citation>
    <scope>NUCLEOTIDE SEQUENCE [LARGE SCALE GENOMIC DNA]</scope>
    <source>
        <strain evidence="5 6">DSM 5692</strain>
    </source>
</reference>
<dbReference type="GO" id="GO:0160141">
    <property type="term" value="F:23S rRNA pseudouridine(955/2504/2580) synthase activity"/>
    <property type="evidence" value="ECO:0007669"/>
    <property type="project" value="UniProtKB-EC"/>
</dbReference>
<keyword evidence="6" id="KW-1185">Reference proteome</keyword>
<dbReference type="SUPFAM" id="SSF55120">
    <property type="entry name" value="Pseudouridine synthase"/>
    <property type="match status" value="1"/>
</dbReference>
<dbReference type="PROSITE" id="PS01129">
    <property type="entry name" value="PSI_RLU"/>
    <property type="match status" value="1"/>
</dbReference>
<dbReference type="OrthoDB" id="128480at2"/>
<dbReference type="KEGG" id="drt:Dret_2459"/>
<evidence type="ECO:0000313" key="6">
    <source>
        <dbReference type="Proteomes" id="UP000001052"/>
    </source>
</evidence>
<organism evidence="5 6">
    <name type="scientific">Desulfohalobium retbaense (strain ATCC 49708 / DSM 5692 / JCM 16813 / HR100)</name>
    <dbReference type="NCBI Taxonomy" id="485915"/>
    <lineage>
        <taxon>Bacteria</taxon>
        <taxon>Pseudomonadati</taxon>
        <taxon>Thermodesulfobacteriota</taxon>
        <taxon>Desulfovibrionia</taxon>
        <taxon>Desulfovibrionales</taxon>
        <taxon>Desulfohalobiaceae</taxon>
        <taxon>Desulfohalobium</taxon>
    </lineage>
</organism>
<proteinExistence type="inferred from homology"/>
<evidence type="ECO:0000256" key="2">
    <source>
        <dbReference type="ARBA" id="ARBA00023235"/>
    </source>
</evidence>
<evidence type="ECO:0000313" key="5">
    <source>
        <dbReference type="EMBL" id="ACV69741.1"/>
    </source>
</evidence>
<dbReference type="RefSeq" id="WP_015752875.1">
    <property type="nucleotide sequence ID" value="NC_013223.1"/>
</dbReference>
<dbReference type="InterPro" id="IPR020103">
    <property type="entry name" value="PsdUridine_synth_cat_dom_sf"/>
</dbReference>
<keyword evidence="3" id="KW-0694">RNA-binding</keyword>
<sequence>MSPPQFLEITPEEANSKVLSVLQNRLDGQVPRSALMKWIRTGQVRVDKKRTKPFDRVQPGQILRLPPQATLKSASSPGPPPALKLERIAETETLLVLAKPAGLPVQPGSKHGASLVRELAKAYPETPWPPQPVHRLDKDTSGIILVAKRADVFQIIQQAWQRGEVQKDYLAWLAPGDDVGPGWHTWRDRIEICHTDRGEKMCCTEGGKEAILHLRPLRRNSLGEILVAIQLETGRKHQIRVQSANRGLPVVGDRKYGQTSQKTGLMLHAWRLGYSEALWTHLPPWHGEYAVTAADVALV</sequence>
<evidence type="ECO:0000259" key="4">
    <source>
        <dbReference type="Pfam" id="PF00849"/>
    </source>
</evidence>
<accession>C8X5P4</accession>
<dbReference type="eggNOG" id="COG0564">
    <property type="taxonomic scope" value="Bacteria"/>
</dbReference>
<dbReference type="HOGENOM" id="CLU_016902_1_0_7"/>
<dbReference type="STRING" id="485915.Dret_2459"/>
<dbReference type="PANTHER" id="PTHR21600:SF92">
    <property type="entry name" value="RIBOSOMAL LARGE SUBUNIT PSEUDOURIDINE SYNTHASE C"/>
    <property type="match status" value="1"/>
</dbReference>
<dbReference type="InterPro" id="IPR006224">
    <property type="entry name" value="PsdUridine_synth_RluA-like_CS"/>
</dbReference>
<dbReference type="CDD" id="cd00165">
    <property type="entry name" value="S4"/>
    <property type="match status" value="1"/>
</dbReference>
<dbReference type="AlphaFoldDB" id="C8X5P4"/>
<reference evidence="6" key="1">
    <citation type="submission" date="2009-09" db="EMBL/GenBank/DDBJ databases">
        <title>The complete chromosome of Desulfohalobium retbaense DSM 5692.</title>
        <authorList>
            <consortium name="US DOE Joint Genome Institute (JGI-PGF)"/>
            <person name="Lucas S."/>
            <person name="Copeland A."/>
            <person name="Lapidus A."/>
            <person name="Glavina del Rio T."/>
            <person name="Dalin E."/>
            <person name="Tice H."/>
            <person name="Bruce D."/>
            <person name="Goodwin L."/>
            <person name="Pitluck S."/>
            <person name="Kyrpides N."/>
            <person name="Mavromatis K."/>
            <person name="Ivanova N."/>
            <person name="Mikhailova N."/>
            <person name="Munk A.C."/>
            <person name="Brettin T."/>
            <person name="Detter J.C."/>
            <person name="Han C."/>
            <person name="Tapia R."/>
            <person name="Larimer F."/>
            <person name="Land M."/>
            <person name="Hauser L."/>
            <person name="Markowitz V."/>
            <person name="Cheng J.-F."/>
            <person name="Hugenholtz P."/>
            <person name="Woyke T."/>
            <person name="Wu D."/>
            <person name="Spring S."/>
            <person name="Klenk H.-P."/>
            <person name="Eisen J.A."/>
        </authorList>
    </citation>
    <scope>NUCLEOTIDE SEQUENCE [LARGE SCALE GENOMIC DNA]</scope>
    <source>
        <strain evidence="6">DSM 5692</strain>
    </source>
</reference>
<dbReference type="Gene3D" id="3.30.2350.10">
    <property type="entry name" value="Pseudouridine synthase"/>
    <property type="match status" value="1"/>
</dbReference>
<evidence type="ECO:0000256" key="1">
    <source>
        <dbReference type="ARBA" id="ARBA00010876"/>
    </source>
</evidence>
<dbReference type="GO" id="GO:0003723">
    <property type="term" value="F:RNA binding"/>
    <property type="evidence" value="ECO:0007669"/>
    <property type="project" value="UniProtKB-KW"/>
</dbReference>
<dbReference type="Pfam" id="PF00849">
    <property type="entry name" value="PseudoU_synth_2"/>
    <property type="match status" value="1"/>
</dbReference>
<dbReference type="CDD" id="cd02869">
    <property type="entry name" value="PseudoU_synth_RluA_like"/>
    <property type="match status" value="1"/>
</dbReference>
<dbReference type="InterPro" id="IPR036986">
    <property type="entry name" value="S4_RNA-bd_sf"/>
</dbReference>